<dbReference type="InterPro" id="IPR012674">
    <property type="entry name" value="Calycin"/>
</dbReference>
<evidence type="ECO:0000313" key="3">
    <source>
        <dbReference type="Proteomes" id="UP000829998"/>
    </source>
</evidence>
<dbReference type="RefSeq" id="WP_248726742.1">
    <property type="nucleotide sequence ID" value="NZ_CP096829.1"/>
</dbReference>
<evidence type="ECO:0000313" key="2">
    <source>
        <dbReference type="EMBL" id="UPZ14443.1"/>
    </source>
</evidence>
<feature type="chain" id="PRO_5045149898" description="Lipocalin-like domain-containing protein" evidence="1">
    <location>
        <begin position="19"/>
        <end position="140"/>
    </location>
</feature>
<keyword evidence="3" id="KW-1185">Reference proteome</keyword>
<dbReference type="PROSITE" id="PS51257">
    <property type="entry name" value="PROKAR_LIPOPROTEIN"/>
    <property type="match status" value="1"/>
</dbReference>
<dbReference type="Proteomes" id="UP000829998">
    <property type="component" value="Chromosome"/>
</dbReference>
<accession>A0ABY4LQA9</accession>
<dbReference type="SUPFAM" id="SSF50814">
    <property type="entry name" value="Lipocalins"/>
    <property type="match status" value="1"/>
</dbReference>
<protein>
    <recommendedName>
        <fullName evidence="4">Lipocalin-like domain-containing protein</fullName>
    </recommendedName>
</protein>
<organism evidence="2 3">
    <name type="scientific">Flavobacterium humidisoli</name>
    <dbReference type="NCBI Taxonomy" id="2937442"/>
    <lineage>
        <taxon>Bacteria</taxon>
        <taxon>Pseudomonadati</taxon>
        <taxon>Bacteroidota</taxon>
        <taxon>Flavobacteriia</taxon>
        <taxon>Flavobacteriales</taxon>
        <taxon>Flavobacteriaceae</taxon>
        <taxon>Flavobacterium</taxon>
    </lineage>
</organism>
<keyword evidence="1" id="KW-0732">Signal</keyword>
<evidence type="ECO:0008006" key="4">
    <source>
        <dbReference type="Google" id="ProtNLM"/>
    </source>
</evidence>
<evidence type="ECO:0000256" key="1">
    <source>
        <dbReference type="SAM" id="SignalP"/>
    </source>
</evidence>
<sequence>MKKIVLLIVLLISIFSCSDNDDKPSESYVGKWTLTRMGSNNPAANSIDVLEWEESYAFNSNNTFSKTRKKEGKTTTISGTYSVIKTNDQIQFELNYTAESDIVASCFSKAKENLYIINSTGNLYGTWSVCDGPVMVYEKK</sequence>
<gene>
    <name evidence="2" type="ORF">M0M44_16945</name>
</gene>
<proteinExistence type="predicted"/>
<reference evidence="2 3" key="1">
    <citation type="submission" date="2022-04" db="EMBL/GenBank/DDBJ databases">
        <authorList>
            <person name="Ra J.-S."/>
            <person name="Kim S.-B."/>
        </authorList>
    </citation>
    <scope>NUCLEOTIDE SEQUENCE [LARGE SCALE GENOMIC DNA]</scope>
    <source>
        <strain evidence="2 3">MMS21-Er5</strain>
    </source>
</reference>
<name>A0ABY4LQA9_9FLAO</name>
<feature type="signal peptide" evidence="1">
    <location>
        <begin position="1"/>
        <end position="18"/>
    </location>
</feature>
<dbReference type="EMBL" id="CP096829">
    <property type="protein sequence ID" value="UPZ14443.1"/>
    <property type="molecule type" value="Genomic_DNA"/>
</dbReference>